<comment type="subcellular location">
    <subcellularLocation>
        <location evidence="1">Nucleus</location>
    </subcellularLocation>
</comment>
<protein>
    <recommendedName>
        <fullName evidence="6">Vps72/YL1 C-terminal domain-containing protein</fullName>
    </recommendedName>
</protein>
<evidence type="ECO:0000256" key="1">
    <source>
        <dbReference type="ARBA" id="ARBA00004123"/>
    </source>
</evidence>
<sequence>MASGRSKKSKRSQSPGSAVPPAPSKRKRPLTPCVADEVESNSSSRSSPSSYSVVSEASVVPPGQFVFKDTNFEHSGVNAGKKKIWKNLKQIMTLERGLPWKQDDPTYSSVDAPPSFKPSKKYADLSGLPAKYKDPRTGIQYNNSDEFGSIRSLPMDITSPSITPSTVLFALSWAPCVPVTQSLEVTKLGNGMEDDTDEDNSFDYNFSKQRQDKSIELYQRNALGNIAAQLFPTYGELFAVPVAANYEYFDLLSVFVKRDRHTFEFVGTLRKNGGILMDNNLDLLHILRPHLHSSSKKGVDKYLVALKPPFTHEVSEFSMEDLAGRPEGKYFSWIDLGTTQIEYVDPAKLTAKVNMLRVDQESSKLGGKPCVYVVWYSDRLHYYHSKEYVSSTWFGNDKSSLENQIKLCTKSLDRCCIHLDARDARAFGVCRIPLSSDGTLGTPRYDVNLVSINPFRPASTESAFFAEELDFDFIKWLRAQVQGMRKKQIWQPALRKLFSFPAPDDRQEALKFLLQTMKKFETESENAIQLVDFSAIFPDPPSCLKSSPSIMSSFLKGAGIILTAPQLADDGEVYEEQIVFQPQNCQENLRILEALFTVLVKGVITEQQGKSVSQLLATEVVSLQELFHTQMGCICSPCKTLNPREKPLSQLWKKPSRTRNYLESLGLREILHENQMVVICPKNCQLLNILSLFHGSIE</sequence>
<evidence type="ECO:0000256" key="2">
    <source>
        <dbReference type="ARBA" id="ARBA00023015"/>
    </source>
</evidence>
<gene>
    <name evidence="7" type="ORF">PLOB_00028293</name>
</gene>
<comment type="caution">
    <text evidence="7">The sequence shown here is derived from an EMBL/GenBank/DDBJ whole genome shotgun (WGS) entry which is preliminary data.</text>
</comment>
<keyword evidence="4" id="KW-0539">Nucleus</keyword>
<keyword evidence="8" id="KW-1185">Reference proteome</keyword>
<dbReference type="Pfam" id="PF08265">
    <property type="entry name" value="YL1_C"/>
    <property type="match status" value="1"/>
</dbReference>
<feature type="compositionally biased region" description="Basic residues" evidence="5">
    <location>
        <begin position="1"/>
        <end position="11"/>
    </location>
</feature>
<proteinExistence type="predicted"/>
<dbReference type="PANTHER" id="PTHR31200">
    <property type="entry name" value="INO80 COMPLEX SUBUNIT C"/>
    <property type="match status" value="1"/>
</dbReference>
<evidence type="ECO:0000256" key="3">
    <source>
        <dbReference type="ARBA" id="ARBA00023163"/>
    </source>
</evidence>
<evidence type="ECO:0000313" key="8">
    <source>
        <dbReference type="Proteomes" id="UP001159405"/>
    </source>
</evidence>
<dbReference type="SMART" id="SM00993">
    <property type="entry name" value="YL1_C"/>
    <property type="match status" value="1"/>
</dbReference>
<feature type="compositionally biased region" description="Low complexity" evidence="5">
    <location>
        <begin position="40"/>
        <end position="52"/>
    </location>
</feature>
<evidence type="ECO:0000259" key="6">
    <source>
        <dbReference type="SMART" id="SM00993"/>
    </source>
</evidence>
<dbReference type="PANTHER" id="PTHR31200:SF1">
    <property type="entry name" value="INO80 COMPLEX SUBUNIT C"/>
    <property type="match status" value="1"/>
</dbReference>
<evidence type="ECO:0000256" key="5">
    <source>
        <dbReference type="SAM" id="MobiDB-lite"/>
    </source>
</evidence>
<evidence type="ECO:0000313" key="7">
    <source>
        <dbReference type="EMBL" id="CAH3120803.1"/>
    </source>
</evidence>
<keyword evidence="3" id="KW-0804">Transcription</keyword>
<dbReference type="InterPro" id="IPR029525">
    <property type="entry name" value="INO80C/Ies6"/>
</dbReference>
<organism evidence="7 8">
    <name type="scientific">Porites lobata</name>
    <dbReference type="NCBI Taxonomy" id="104759"/>
    <lineage>
        <taxon>Eukaryota</taxon>
        <taxon>Metazoa</taxon>
        <taxon>Cnidaria</taxon>
        <taxon>Anthozoa</taxon>
        <taxon>Hexacorallia</taxon>
        <taxon>Scleractinia</taxon>
        <taxon>Fungiina</taxon>
        <taxon>Poritidae</taxon>
        <taxon>Porites</taxon>
    </lineage>
</organism>
<feature type="region of interest" description="Disordered" evidence="5">
    <location>
        <begin position="1"/>
        <end position="52"/>
    </location>
</feature>
<accession>A0ABN8NTV4</accession>
<dbReference type="EMBL" id="CALNXK010000035">
    <property type="protein sequence ID" value="CAH3120803.1"/>
    <property type="molecule type" value="Genomic_DNA"/>
</dbReference>
<dbReference type="InterPro" id="IPR013272">
    <property type="entry name" value="Vps72/YL1_C"/>
</dbReference>
<name>A0ABN8NTV4_9CNID</name>
<evidence type="ECO:0000256" key="4">
    <source>
        <dbReference type="ARBA" id="ARBA00023242"/>
    </source>
</evidence>
<reference evidence="7 8" key="1">
    <citation type="submission" date="2022-05" db="EMBL/GenBank/DDBJ databases">
        <authorList>
            <consortium name="Genoscope - CEA"/>
            <person name="William W."/>
        </authorList>
    </citation>
    <scope>NUCLEOTIDE SEQUENCE [LARGE SCALE GENOMIC DNA]</scope>
</reference>
<dbReference type="Proteomes" id="UP001159405">
    <property type="component" value="Unassembled WGS sequence"/>
</dbReference>
<keyword evidence="2" id="KW-0805">Transcription regulation</keyword>
<feature type="domain" description="Vps72/YL1 C-terminal" evidence="6">
    <location>
        <begin position="121"/>
        <end position="150"/>
    </location>
</feature>